<dbReference type="CDD" id="cd09020">
    <property type="entry name" value="D-hex-6-P-epi_like"/>
    <property type="match status" value="1"/>
</dbReference>
<keyword evidence="7" id="KW-1185">Reference proteome</keyword>
<dbReference type="EC" id="5.1.3.15" evidence="4"/>
<reference evidence="6" key="1">
    <citation type="journal article" date="2014" name="Int. J. Syst. Evol. Microbiol.">
        <title>Complete genome sequence of Corynebacterium casei LMG S-19264T (=DSM 44701T), isolated from a smear-ripened cheese.</title>
        <authorList>
            <consortium name="US DOE Joint Genome Institute (JGI-PGF)"/>
            <person name="Walter F."/>
            <person name="Albersmeier A."/>
            <person name="Kalinowski J."/>
            <person name="Ruckert C."/>
        </authorList>
    </citation>
    <scope>NUCLEOTIDE SEQUENCE</scope>
    <source>
        <strain evidence="6">CCM 7086</strain>
    </source>
</reference>
<keyword evidence="3 4" id="KW-0413">Isomerase</keyword>
<comment type="similarity">
    <text evidence="2 4">Belongs to the glucose-6-phosphate 1-epimerase family.</text>
</comment>
<dbReference type="Gene3D" id="2.70.98.10">
    <property type="match status" value="1"/>
</dbReference>
<evidence type="ECO:0000256" key="5">
    <source>
        <dbReference type="PIRSR" id="PIRSR016020-1"/>
    </source>
</evidence>
<dbReference type="GO" id="GO:0047938">
    <property type="term" value="F:glucose-6-phosphate 1-epimerase activity"/>
    <property type="evidence" value="ECO:0007669"/>
    <property type="project" value="UniProtKB-UniRule"/>
</dbReference>
<feature type="active site" evidence="5">
    <location>
        <position position="278"/>
    </location>
</feature>
<evidence type="ECO:0000256" key="4">
    <source>
        <dbReference type="PIRNR" id="PIRNR016020"/>
    </source>
</evidence>
<name>A0A8J2UK55_9BURK</name>
<dbReference type="GO" id="GO:0005975">
    <property type="term" value="P:carbohydrate metabolic process"/>
    <property type="evidence" value="ECO:0007669"/>
    <property type="project" value="InterPro"/>
</dbReference>
<dbReference type="GO" id="GO:0005737">
    <property type="term" value="C:cytoplasm"/>
    <property type="evidence" value="ECO:0007669"/>
    <property type="project" value="TreeGrafter"/>
</dbReference>
<dbReference type="InterPro" id="IPR014718">
    <property type="entry name" value="GH-type_carb-bd"/>
</dbReference>
<dbReference type="Pfam" id="PF01263">
    <property type="entry name" value="Aldose_epim"/>
    <property type="match status" value="1"/>
</dbReference>
<reference evidence="6" key="2">
    <citation type="submission" date="2020-09" db="EMBL/GenBank/DDBJ databases">
        <authorList>
            <person name="Sun Q."/>
            <person name="Sedlacek I."/>
        </authorList>
    </citation>
    <scope>NUCLEOTIDE SEQUENCE</scope>
    <source>
        <strain evidence="6">CCM 7086</strain>
    </source>
</reference>
<dbReference type="RefSeq" id="WP_188394695.1">
    <property type="nucleotide sequence ID" value="NZ_BMCG01000001.1"/>
</dbReference>
<dbReference type="InterPro" id="IPR008183">
    <property type="entry name" value="Aldose_1/G6P_1-epimerase"/>
</dbReference>
<dbReference type="EMBL" id="BMCG01000001">
    <property type="protein sequence ID" value="GGB99693.1"/>
    <property type="molecule type" value="Genomic_DNA"/>
</dbReference>
<dbReference type="InterPro" id="IPR025532">
    <property type="entry name" value="G6P_1-epimerase"/>
</dbReference>
<dbReference type="SUPFAM" id="SSF74650">
    <property type="entry name" value="Galactose mutarotase-like"/>
    <property type="match status" value="1"/>
</dbReference>
<sequence>MSTLPTAPNDMVLSDAFHDNLLGLPCLTLVCGKSEVRIARQGAQVLSWRASDGRERFYLSVQTGGAKQGEADASTLSPAIRGGVPICFPQFSVRGPILKHGFARAVPWTLESLVNHDAERSVAVLTLRDDARTRSIWPCSFVAQLTVALEADRLALTLQVTNSGDEAWPFTGALHSYLHVDDIAKAELAGLQGTHYQDATADNVEVIDPDGSIRIDAELDRVYLAPPASVQLREEGKPALQIGKTGFTDTVVWNPGPQLVQTLKDMPDDDWRHMLCVEAACASAPVIMQPGQTWIGSQVLSIA</sequence>
<comment type="catalytic activity">
    <reaction evidence="1">
        <text>alpha-D-glucose 6-phosphate = beta-D-glucose 6-phosphate</text>
        <dbReference type="Rhea" id="RHEA:16249"/>
        <dbReference type="ChEBI" id="CHEBI:58225"/>
        <dbReference type="ChEBI" id="CHEBI:58247"/>
        <dbReference type="EC" id="5.1.3.15"/>
    </reaction>
</comment>
<proteinExistence type="inferred from homology"/>
<dbReference type="GO" id="GO:0030246">
    <property type="term" value="F:carbohydrate binding"/>
    <property type="evidence" value="ECO:0007669"/>
    <property type="project" value="UniProtKB-UniRule"/>
</dbReference>
<dbReference type="PANTHER" id="PTHR11122">
    <property type="entry name" value="APOSPORY-ASSOCIATED PROTEIN C-RELATED"/>
    <property type="match status" value="1"/>
</dbReference>
<dbReference type="Proteomes" id="UP000620266">
    <property type="component" value="Unassembled WGS sequence"/>
</dbReference>
<organism evidence="6 7">
    <name type="scientific">Oxalicibacterium flavum</name>
    <dbReference type="NCBI Taxonomy" id="179467"/>
    <lineage>
        <taxon>Bacteria</taxon>
        <taxon>Pseudomonadati</taxon>
        <taxon>Pseudomonadota</taxon>
        <taxon>Betaproteobacteria</taxon>
        <taxon>Burkholderiales</taxon>
        <taxon>Oxalobacteraceae</taxon>
        <taxon>Oxalicibacterium</taxon>
    </lineage>
</organism>
<evidence type="ECO:0000256" key="3">
    <source>
        <dbReference type="ARBA" id="ARBA00023235"/>
    </source>
</evidence>
<evidence type="ECO:0000256" key="1">
    <source>
        <dbReference type="ARBA" id="ARBA00001096"/>
    </source>
</evidence>
<dbReference type="PIRSF" id="PIRSF016020">
    <property type="entry name" value="PHexose_mutarotase"/>
    <property type="match status" value="1"/>
</dbReference>
<protein>
    <recommendedName>
        <fullName evidence="4">Putative glucose-6-phosphate 1-epimerase</fullName>
        <ecNumber evidence="4">5.1.3.15</ecNumber>
    </recommendedName>
</protein>
<dbReference type="PANTHER" id="PTHR11122:SF13">
    <property type="entry name" value="GLUCOSE-6-PHOSPHATE 1-EPIMERASE"/>
    <property type="match status" value="1"/>
</dbReference>
<dbReference type="AlphaFoldDB" id="A0A8J2UK55"/>
<dbReference type="InterPro" id="IPR011013">
    <property type="entry name" value="Gal_mutarotase_sf_dom"/>
</dbReference>
<evidence type="ECO:0000256" key="2">
    <source>
        <dbReference type="ARBA" id="ARBA00005866"/>
    </source>
</evidence>
<accession>A0A8J2UK55</accession>
<gene>
    <name evidence="6" type="ORF">GCM10007205_06260</name>
</gene>
<comment type="caution">
    <text evidence="6">The sequence shown here is derived from an EMBL/GenBank/DDBJ whole genome shotgun (WGS) entry which is preliminary data.</text>
</comment>
<evidence type="ECO:0000313" key="7">
    <source>
        <dbReference type="Proteomes" id="UP000620266"/>
    </source>
</evidence>
<evidence type="ECO:0000313" key="6">
    <source>
        <dbReference type="EMBL" id="GGB99693.1"/>
    </source>
</evidence>
<feature type="active site" evidence="5">
    <location>
        <position position="175"/>
    </location>
</feature>